<protein>
    <submittedName>
        <fullName evidence="2">Uncharacterized protein</fullName>
    </submittedName>
</protein>
<feature type="transmembrane region" description="Helical" evidence="1">
    <location>
        <begin position="103"/>
        <end position="125"/>
    </location>
</feature>
<feature type="transmembrane region" description="Helical" evidence="1">
    <location>
        <begin position="21"/>
        <end position="41"/>
    </location>
</feature>
<feature type="transmembrane region" description="Helical" evidence="1">
    <location>
        <begin position="137"/>
        <end position="158"/>
    </location>
</feature>
<keyword evidence="1" id="KW-0472">Membrane</keyword>
<organism evidence="2 3">
    <name type="scientific">Pseudomonas putida</name>
    <name type="common">Arthrobacter siderocapsulatus</name>
    <dbReference type="NCBI Taxonomy" id="303"/>
    <lineage>
        <taxon>Bacteria</taxon>
        <taxon>Pseudomonadati</taxon>
        <taxon>Pseudomonadota</taxon>
        <taxon>Gammaproteobacteria</taxon>
        <taxon>Pseudomonadales</taxon>
        <taxon>Pseudomonadaceae</taxon>
        <taxon>Pseudomonas</taxon>
    </lineage>
</organism>
<comment type="caution">
    <text evidence="2">The sequence shown here is derived from an EMBL/GenBank/DDBJ whole genome shotgun (WGS) entry which is preliminary data.</text>
</comment>
<reference evidence="2 3" key="1">
    <citation type="submission" date="2017-04" db="EMBL/GenBank/DDBJ databases">
        <title>Presence of VIM-2 positive Pseudomonas species in chickens and their surrounding environment.</title>
        <authorList>
            <person name="Zhang R."/>
        </authorList>
    </citation>
    <scope>NUCLEOTIDE SEQUENCE [LARGE SCALE GENOMIC DNA]</scope>
    <source>
        <strain evidence="2 3">DZ-C18</strain>
    </source>
</reference>
<keyword evidence="1" id="KW-1133">Transmembrane helix</keyword>
<accession>A0A1X0ZSD5</accession>
<evidence type="ECO:0000256" key="1">
    <source>
        <dbReference type="SAM" id="Phobius"/>
    </source>
</evidence>
<evidence type="ECO:0000313" key="3">
    <source>
        <dbReference type="Proteomes" id="UP000193675"/>
    </source>
</evidence>
<feature type="transmembrane region" description="Helical" evidence="1">
    <location>
        <begin position="61"/>
        <end position="82"/>
    </location>
</feature>
<sequence>MERQTRKNLGKIKKDTAEFFSKLKVELPLALLLGTGPMLIFCSTERDVDEMLSGLLAIGPLIKYSVILTLPYFLIQLIKYGIRFSYDSSRAKLDYIHNIINEVGPGFLTISRTALGAVLGIIILLHTTHIITASTKLLVSMYGNALFFLAFNCAHAMLKDRATLNVNPRREKNPIQLPKKLK</sequence>
<dbReference type="Proteomes" id="UP000193675">
    <property type="component" value="Unassembled WGS sequence"/>
</dbReference>
<keyword evidence="1" id="KW-0812">Transmembrane</keyword>
<dbReference type="OrthoDB" id="7031606at2"/>
<dbReference type="AlphaFoldDB" id="A0A1X0ZSD5"/>
<dbReference type="RefSeq" id="WP_084858120.1">
    <property type="nucleotide sequence ID" value="NZ_NBWC01000029.1"/>
</dbReference>
<evidence type="ECO:0000313" key="2">
    <source>
        <dbReference type="EMBL" id="ORL62373.1"/>
    </source>
</evidence>
<gene>
    <name evidence="2" type="ORF">B7H17_18290</name>
</gene>
<proteinExistence type="predicted"/>
<dbReference type="EMBL" id="NBWC01000029">
    <property type="protein sequence ID" value="ORL62373.1"/>
    <property type="molecule type" value="Genomic_DNA"/>
</dbReference>
<name>A0A1X0ZSD5_PSEPU</name>